<evidence type="ECO:0000313" key="2">
    <source>
        <dbReference type="EMBL" id="PKI82850.1"/>
    </source>
</evidence>
<dbReference type="EMBL" id="KZ454993">
    <property type="protein sequence ID" value="PKI82850.1"/>
    <property type="molecule type" value="Genomic_DNA"/>
</dbReference>
<sequence>MHRRAPRPDAPSTQEMELHETESLLSILNMIASPRTSADERMYALVQLEHFVAQRVLKTLPVLKQHASEHATRPSAYLAQVDRCCDWTVPVRDARLYMAEQIFAHVARLRVVMEIAGDDRELRTLAAEMGCSLSLLQGMCLTHYPSKQLCSMRSAFELLLSIVESTYAHATHTDAPLRLLASHALDTLMCILVDAPAEVRGVFEQVGGVATIRRVMHTHQAEKNEEGPQDAHVTAAKCFEFLLFYLQAGVFEEQAAAQLPTRADTYPAAVFDPPPPPPPPPPRSSGTETPFYTPNATPRAHARVLSTGSPTKTPSARLERRMPDMNPFTRPDETPRSHAALRHLRTHSTDDRRHVPTHSTEERRHLRARSTDQPFELSQTPRARGSRLDATPHQHLRPPFPLHRTGDRDAFDNTMRRSASPRKASRYESPTRW</sequence>
<keyword evidence="3" id="KW-1185">Reference proteome</keyword>
<dbReference type="Proteomes" id="UP000232875">
    <property type="component" value="Unassembled WGS sequence"/>
</dbReference>
<feature type="region of interest" description="Disordered" evidence="1">
    <location>
        <begin position="266"/>
        <end position="433"/>
    </location>
</feature>
<dbReference type="STRING" id="2020962.A0A2N1J8G1"/>
<protein>
    <submittedName>
        <fullName evidence="2">Uncharacterized protein</fullName>
    </submittedName>
</protein>
<gene>
    <name evidence="2" type="ORF">MVES_003275</name>
</gene>
<name>A0A2N1J8G1_9BASI</name>
<feature type="compositionally biased region" description="Basic and acidic residues" evidence="1">
    <location>
        <begin position="404"/>
        <end position="415"/>
    </location>
</feature>
<evidence type="ECO:0000256" key="1">
    <source>
        <dbReference type="SAM" id="MobiDB-lite"/>
    </source>
</evidence>
<dbReference type="OrthoDB" id="5357220at2759"/>
<organism evidence="2 3">
    <name type="scientific">Malassezia vespertilionis</name>
    <dbReference type="NCBI Taxonomy" id="2020962"/>
    <lineage>
        <taxon>Eukaryota</taxon>
        <taxon>Fungi</taxon>
        <taxon>Dikarya</taxon>
        <taxon>Basidiomycota</taxon>
        <taxon>Ustilaginomycotina</taxon>
        <taxon>Malasseziomycetes</taxon>
        <taxon>Malasseziales</taxon>
        <taxon>Malasseziaceae</taxon>
        <taxon>Malassezia</taxon>
    </lineage>
</organism>
<dbReference type="Pfam" id="PF08045">
    <property type="entry name" value="CDC14"/>
    <property type="match status" value="1"/>
</dbReference>
<accession>A0A2N1J8G1</accession>
<evidence type="ECO:0000313" key="3">
    <source>
        <dbReference type="Proteomes" id="UP000232875"/>
    </source>
</evidence>
<feature type="compositionally biased region" description="Polar residues" evidence="1">
    <location>
        <begin position="284"/>
        <end position="296"/>
    </location>
</feature>
<dbReference type="PANTHER" id="PTHR34065:SF1">
    <property type="entry name" value="CELL DIVISION CONTROL PROTEIN 14"/>
    <property type="match status" value="1"/>
</dbReference>
<feature type="compositionally biased region" description="Polar residues" evidence="1">
    <location>
        <begin position="371"/>
        <end position="381"/>
    </location>
</feature>
<feature type="compositionally biased region" description="Pro residues" evidence="1">
    <location>
        <begin position="272"/>
        <end position="283"/>
    </location>
</feature>
<dbReference type="PANTHER" id="PTHR34065">
    <property type="entry name" value="CELL DIVISION CONTROL PROTEIN 14"/>
    <property type="match status" value="1"/>
</dbReference>
<dbReference type="InterPro" id="IPR012535">
    <property type="entry name" value="Cell_div_Cdc14"/>
</dbReference>
<proteinExistence type="predicted"/>
<dbReference type="AlphaFoldDB" id="A0A2N1J8G1"/>
<reference evidence="2 3" key="1">
    <citation type="submission" date="2017-10" db="EMBL/GenBank/DDBJ databases">
        <title>A novel species of cold-tolerant Malassezia isolated from bats.</title>
        <authorList>
            <person name="Lorch J.M."/>
            <person name="Palmer J.M."/>
            <person name="Vanderwolf K.J."/>
            <person name="Schmidt K.Z."/>
            <person name="Verant M.L."/>
            <person name="Weller T.J."/>
            <person name="Blehert D.S."/>
        </authorList>
    </citation>
    <scope>NUCLEOTIDE SEQUENCE [LARGE SCALE GENOMIC DNA]</scope>
    <source>
        <strain evidence="2 3">NWHC:44797-103</strain>
    </source>
</reference>
<feature type="compositionally biased region" description="Basic and acidic residues" evidence="1">
    <location>
        <begin position="347"/>
        <end position="364"/>
    </location>
</feature>